<evidence type="ECO:0000313" key="3">
    <source>
        <dbReference type="EMBL" id="KAF5394927.1"/>
    </source>
</evidence>
<dbReference type="Pfam" id="PF13401">
    <property type="entry name" value="AAA_22"/>
    <property type="match status" value="1"/>
</dbReference>
<keyword evidence="4" id="KW-1185">Reference proteome</keyword>
<dbReference type="GO" id="GO:0016887">
    <property type="term" value="F:ATP hydrolysis activity"/>
    <property type="evidence" value="ECO:0007669"/>
    <property type="project" value="InterPro"/>
</dbReference>
<comment type="caution">
    <text evidence="3">The sequence shown here is derived from an EMBL/GenBank/DDBJ whole genome shotgun (WGS) entry which is preliminary data.</text>
</comment>
<gene>
    <name evidence="3" type="ORF">PHET_09407</name>
</gene>
<feature type="region of interest" description="Disordered" evidence="1">
    <location>
        <begin position="607"/>
        <end position="643"/>
    </location>
</feature>
<dbReference type="PANTHER" id="PTHR19871">
    <property type="entry name" value="BETA TRANSDUCIN-RELATED PROTEIN"/>
    <property type="match status" value="1"/>
</dbReference>
<protein>
    <recommendedName>
        <fullName evidence="2">ORC1/DEAH AAA+ ATPase domain-containing protein</fullName>
    </recommendedName>
</protein>
<dbReference type="InterPro" id="IPR052752">
    <property type="entry name" value="NACHT-WD_repeat"/>
</dbReference>
<name>A0A8J4WSP3_9TREM</name>
<feature type="compositionally biased region" description="Polar residues" evidence="1">
    <location>
        <begin position="634"/>
        <end position="643"/>
    </location>
</feature>
<proteinExistence type="predicted"/>
<dbReference type="SUPFAM" id="SSF50998">
    <property type="entry name" value="Quinoprotein alcohol dehydrogenase-like"/>
    <property type="match status" value="1"/>
</dbReference>
<dbReference type="SUPFAM" id="SSF52540">
    <property type="entry name" value="P-loop containing nucleoside triphosphate hydrolases"/>
    <property type="match status" value="1"/>
</dbReference>
<evidence type="ECO:0000313" key="4">
    <source>
        <dbReference type="Proteomes" id="UP000748531"/>
    </source>
</evidence>
<sequence length="1916" mass="215475">MDERTLPLDNTWKSLNYPDQFFNVKAASNTTKSGTVSIDCDSLRQCSSIRSRLAQCVSQTQLTQNTLPINVFNALSEFYQKPSDIYSRSEAKSLLIRNIWTGMKRSEATGRQERSSVVSGLVTYLVSFANKIIRMLKQCIMRLFETRPRLLLQRIQNGCMEEARTHYSMLMQSTANMILSLKPHTSTMLASGCPTPEWSDPMMIESRSRELQILSSYLTGTTTSPGLLFGPPGSGKSSLLRWTVNRFKKQASNTKKRQMKEETDESVMVNPVLVVCCAARTTLSSTLQALLGRIVEELSVHFNTAHSNPNLGAVCEYAEAVYMLQSTFQLATAQSPVLIIIDDVERLFPKEHVEMFRWLPAELSNRFVRILMSTSSESALTGFCQRYGNGCCLRLGPCLNAERFLSTLLPCWIHNRQTQVKMKCSIASGLLSSHVMDIASEAVQKNRTPLYLDILTDILAVSENENSIIPSESVPEDLSELFSIRLKQIQQYTSTKCRLLNVLLKFTAYVACSRFGLTLCELLDLLATDRDIQSECKRQNSDTQFFRLPVGCLLHLLYNPEFGISKYLILTQTDNRCVITFGSDAVRQGVLKFWSADEWLKDHTSPQIAHSLNNKEDEEDRESDRTNRVPDTSEVGSPQPANSSMIRSLYNAMADYWLRPPSSTETNKRVLTQSNETESNRYNASFITMYYWQALISTGSATDLKSPCENTTYSTWICNSRRLTELPYQLMQAGSSRVQDIFKHVVFSFDYLLAKTLERNRLNDLLAEMYYFRQINEIRGCDEVNYLFGLLRKLSVKFIQTPTLLSVELAGRIGHLVGSGHQYLGHTLLGSLDKCALRTNCLLPLLPYCFSPVLRPEMLMVRFGYGDAFSLIRLTPDQRFIFTLSNANVTSDVERMIVTWEVTTLTKSLVFNLGSWSGYLFHSAHFPTQVNNVVLLSFSVRLDTHRENHGILLVNLELGKVDGRIEFPDNVQFRILTVTRTNVLIASWELKAQVKKCVDGKPVESSETEPLATVYALSTGKPVTRSLEQIPLPCALLPGERYCIGPSSWSTDTQAETEAKRARRLSKESIRVDYPRKLNLLQLRQVQFPKRVAAWLLCPYKPAIIESNMRGEYVYVGCEAYGYVCRFDMNQLSSKDVKRLTPTVELNLDEALKNLLSTEIDWKTVRTPSGPLAWDTEVLKVIYQTGSKVQVRSLWISHDDRYVAVVYSLRDTLYVIGIWALQSKQLIAGLRGSPNSQIRFGTDLGGNMLVHFVPSLPDSNWIEVVDLNVKPLGIGVTSNTTQQVPTRVIDSSVNRVRMLTNLFEMPIDECYFVRGGKMVFACSGEFRLTSLPTMTQNLPGPCAFGKQLTKAIYHGKLDIIYSTDKTTDDLLAYYNLITQRIVRVSSGRRSEDIEDFFLGPPLLETFPSASYMSDDGGCLALVYDVIKISEAEDSHTQRHKEQTEDYVKPHIPRINYFTSQYEQAGLGTWSATLGTAHEQKVVRVYDLKHTGAGTGLRCQISLLGEAVFQLSTKHGLFTLRPDHASSSRLKPIKLEFQSSQQQHNQSDKTANSTKTTTEVTPKAILSRYSSTTGEYLGQSYLDHPVLNESQLVGNDAFLLLCCGPSGRWLRLLAAPEFSKIVYEVNVTKVLKQHDDYARNACVSRVFTCASEPSMAVIQYTWTEQTTPIRIATFNLQAQSPLVAQFESTLPLVDVTADGQLGVDGTLKLYNLQQGTLIATLCSPGLIPGLTEEPQILRVQITSDRAYLLTVIYSNTQPDPWLLVIQNNPVLRFPVVGLAVLSPISKNEPEKTKLSPRPASLPCVRIATGHNGRLIVISLDDHNEFKVFALHDNLTSALDLVYTSAAERVRSLLPLGRLIRDPTLWNTKQRAAKNVDDLFTKFGQSMAALNQDIEDLLPSEVLPEEPGENLVELFMKV</sequence>
<dbReference type="OrthoDB" id="6244131at2759"/>
<accession>A0A8J4WSP3</accession>
<dbReference type="InterPro" id="IPR049945">
    <property type="entry name" value="AAA_22"/>
</dbReference>
<feature type="domain" description="ORC1/DEAH AAA+ ATPase" evidence="2">
    <location>
        <begin position="223"/>
        <end position="365"/>
    </location>
</feature>
<organism evidence="3 4">
    <name type="scientific">Paragonimus heterotremus</name>
    <dbReference type="NCBI Taxonomy" id="100268"/>
    <lineage>
        <taxon>Eukaryota</taxon>
        <taxon>Metazoa</taxon>
        <taxon>Spiralia</taxon>
        <taxon>Lophotrochozoa</taxon>
        <taxon>Platyhelminthes</taxon>
        <taxon>Trematoda</taxon>
        <taxon>Digenea</taxon>
        <taxon>Plagiorchiida</taxon>
        <taxon>Troglotremata</taxon>
        <taxon>Troglotrematidae</taxon>
        <taxon>Paragonimus</taxon>
    </lineage>
</organism>
<dbReference type="InterPro" id="IPR011047">
    <property type="entry name" value="Quinoprotein_ADH-like_sf"/>
</dbReference>
<dbReference type="PANTHER" id="PTHR19871:SF14">
    <property type="entry name" value="DUF4062 DOMAIN-CONTAINING PROTEIN"/>
    <property type="match status" value="1"/>
</dbReference>
<reference evidence="3" key="1">
    <citation type="submission" date="2019-05" db="EMBL/GenBank/DDBJ databases">
        <title>Annotation for the trematode Paragonimus heterotremus.</title>
        <authorList>
            <person name="Choi Y.-J."/>
        </authorList>
    </citation>
    <scope>NUCLEOTIDE SEQUENCE</scope>
    <source>
        <strain evidence="3">LC</strain>
    </source>
</reference>
<dbReference type="EMBL" id="LUCH01017500">
    <property type="protein sequence ID" value="KAF5394927.1"/>
    <property type="molecule type" value="Genomic_DNA"/>
</dbReference>
<evidence type="ECO:0000259" key="2">
    <source>
        <dbReference type="Pfam" id="PF13401"/>
    </source>
</evidence>
<dbReference type="Gene3D" id="3.40.50.300">
    <property type="entry name" value="P-loop containing nucleotide triphosphate hydrolases"/>
    <property type="match status" value="1"/>
</dbReference>
<dbReference type="InterPro" id="IPR027417">
    <property type="entry name" value="P-loop_NTPase"/>
</dbReference>
<feature type="region of interest" description="Disordered" evidence="1">
    <location>
        <begin position="1536"/>
        <end position="1557"/>
    </location>
</feature>
<dbReference type="Proteomes" id="UP000748531">
    <property type="component" value="Unassembled WGS sequence"/>
</dbReference>
<evidence type="ECO:0000256" key="1">
    <source>
        <dbReference type="SAM" id="MobiDB-lite"/>
    </source>
</evidence>